<keyword evidence="3 6" id="KW-0489">Methyltransferase</keyword>
<dbReference type="GO" id="GO:0032259">
    <property type="term" value="P:methylation"/>
    <property type="evidence" value="ECO:0007669"/>
    <property type="project" value="UniProtKB-KW"/>
</dbReference>
<dbReference type="NCBIfam" id="TIGR00027">
    <property type="entry name" value="mthyl_TIGR00027"/>
    <property type="match status" value="1"/>
</dbReference>
<accession>A0ABP9KRZ1</accession>
<evidence type="ECO:0000313" key="8">
    <source>
        <dbReference type="Proteomes" id="UP001500603"/>
    </source>
</evidence>
<dbReference type="Pfam" id="PF04072">
    <property type="entry name" value="LCM"/>
    <property type="match status" value="1"/>
</dbReference>
<reference evidence="8" key="1">
    <citation type="journal article" date="2019" name="Int. J. Syst. Evol. Microbiol.">
        <title>The Global Catalogue of Microorganisms (GCM) 10K type strain sequencing project: providing services to taxonomists for standard genome sequencing and annotation.</title>
        <authorList>
            <consortium name="The Broad Institute Genomics Platform"/>
            <consortium name="The Broad Institute Genome Sequencing Center for Infectious Disease"/>
            <person name="Wu L."/>
            <person name="Ma J."/>
        </authorList>
    </citation>
    <scope>NUCLEOTIDE SEQUENCE [LARGE SCALE GENOMIC DNA]</scope>
    <source>
        <strain evidence="8">JCM 18298</strain>
    </source>
</reference>
<evidence type="ECO:0000313" key="7">
    <source>
        <dbReference type="EMBL" id="GAA5061718.1"/>
    </source>
</evidence>
<keyword evidence="4" id="KW-0808">Transferase</keyword>
<organism evidence="7 8">
    <name type="scientific">Nocardia callitridis</name>
    <dbReference type="NCBI Taxonomy" id="648753"/>
    <lineage>
        <taxon>Bacteria</taxon>
        <taxon>Bacillati</taxon>
        <taxon>Actinomycetota</taxon>
        <taxon>Actinomycetes</taxon>
        <taxon>Mycobacteriales</taxon>
        <taxon>Nocardiaceae</taxon>
        <taxon>Nocardia</taxon>
    </lineage>
</organism>
<gene>
    <name evidence="7" type="ORF">GCM10023318_44630</name>
</gene>
<evidence type="ECO:0000256" key="4">
    <source>
        <dbReference type="ARBA" id="ARBA00022679"/>
    </source>
</evidence>
<dbReference type="EC" id="2.1.1.-" evidence="6"/>
<evidence type="ECO:0000256" key="5">
    <source>
        <dbReference type="ARBA" id="ARBA00022691"/>
    </source>
</evidence>
<dbReference type="PANTHER" id="PTHR43619">
    <property type="entry name" value="S-ADENOSYL-L-METHIONINE-DEPENDENT METHYLTRANSFERASE YKTD-RELATED"/>
    <property type="match status" value="1"/>
</dbReference>
<protein>
    <recommendedName>
        <fullName evidence="6">S-adenosyl-L-methionine-dependent methyltransferase</fullName>
        <ecNumber evidence="6">2.1.1.-</ecNumber>
    </recommendedName>
</protein>
<dbReference type="Proteomes" id="UP001500603">
    <property type="component" value="Unassembled WGS sequence"/>
</dbReference>
<proteinExistence type="inferred from homology"/>
<keyword evidence="8" id="KW-1185">Reference proteome</keyword>
<keyword evidence="5 6" id="KW-0949">S-adenosyl-L-methionine</keyword>
<dbReference type="InterPro" id="IPR007213">
    <property type="entry name" value="Ppm1/Ppm2/Tcmp"/>
</dbReference>
<evidence type="ECO:0000256" key="6">
    <source>
        <dbReference type="RuleBase" id="RU362030"/>
    </source>
</evidence>
<dbReference type="InterPro" id="IPR011610">
    <property type="entry name" value="SAM_mthyl_Trfase_ML2640-like"/>
</dbReference>
<dbReference type="Gene3D" id="3.40.50.150">
    <property type="entry name" value="Vaccinia Virus protein VP39"/>
    <property type="match status" value="1"/>
</dbReference>
<name>A0ABP9KRZ1_9NOCA</name>
<dbReference type="GO" id="GO:0008168">
    <property type="term" value="F:methyltransferase activity"/>
    <property type="evidence" value="ECO:0007669"/>
    <property type="project" value="UniProtKB-KW"/>
</dbReference>
<sequence>MQTGQPSQTAFAAAYARAYHQEFEDLRIFTDPLATAIIGEQTEDFFAVASHMFGDLPENQTLRDQAHLMVAARARLAEDTVAAAVENGTTQVVVLGAGLDTFAYRNPFPGLQVFEVDHPDTQAWKRERLAAADIAVPETLTFSPVDFETGTLADGLAAAGFRRDEPAVFVWLGVVMYLTLESIRATLRFIIEQPGPTSVVIDYLGPLSSVAAEHREAMAASAELIAGIGEPVLSYFTPEEIDAELRVAGFDKVENFNPPALIAEYLDRPSDDTNSMGAGFVRATHL</sequence>
<evidence type="ECO:0000256" key="3">
    <source>
        <dbReference type="ARBA" id="ARBA00022603"/>
    </source>
</evidence>
<dbReference type="RefSeq" id="WP_345497587.1">
    <property type="nucleotide sequence ID" value="NZ_BAABJM010000004.1"/>
</dbReference>
<dbReference type="SUPFAM" id="SSF53335">
    <property type="entry name" value="S-adenosyl-L-methionine-dependent methyltransferases"/>
    <property type="match status" value="1"/>
</dbReference>
<comment type="similarity">
    <text evidence="2 6">Belongs to the UPF0677 family.</text>
</comment>
<evidence type="ECO:0000256" key="2">
    <source>
        <dbReference type="ARBA" id="ARBA00008138"/>
    </source>
</evidence>
<dbReference type="PANTHER" id="PTHR43619:SF2">
    <property type="entry name" value="S-ADENOSYL-L-METHIONINE-DEPENDENT METHYLTRANSFERASES SUPERFAMILY PROTEIN"/>
    <property type="match status" value="1"/>
</dbReference>
<dbReference type="InterPro" id="IPR029063">
    <property type="entry name" value="SAM-dependent_MTases_sf"/>
</dbReference>
<comment type="caution">
    <text evidence="7">The sequence shown here is derived from an EMBL/GenBank/DDBJ whole genome shotgun (WGS) entry which is preliminary data.</text>
</comment>
<comment type="function">
    <text evidence="1 6">Exhibits S-adenosyl-L-methionine-dependent methyltransferase activity.</text>
</comment>
<dbReference type="EMBL" id="BAABJM010000004">
    <property type="protein sequence ID" value="GAA5061718.1"/>
    <property type="molecule type" value="Genomic_DNA"/>
</dbReference>
<evidence type="ECO:0000256" key="1">
    <source>
        <dbReference type="ARBA" id="ARBA00003907"/>
    </source>
</evidence>